<proteinExistence type="predicted"/>
<reference evidence="2" key="1">
    <citation type="journal article" date="2017" name="Nature">
        <title>The sunflower genome provides insights into oil metabolism, flowering and Asterid evolution.</title>
        <authorList>
            <person name="Badouin H."/>
            <person name="Gouzy J."/>
            <person name="Grassa C.J."/>
            <person name="Murat F."/>
            <person name="Staton S.E."/>
            <person name="Cottret L."/>
            <person name="Lelandais-Briere C."/>
            <person name="Owens G.L."/>
            <person name="Carrere S."/>
            <person name="Mayjonade B."/>
            <person name="Legrand L."/>
            <person name="Gill N."/>
            <person name="Kane N.C."/>
            <person name="Bowers J.E."/>
            <person name="Hubner S."/>
            <person name="Bellec A."/>
            <person name="Berard A."/>
            <person name="Berges H."/>
            <person name="Blanchet N."/>
            <person name="Boniface M.C."/>
            <person name="Brunel D."/>
            <person name="Catrice O."/>
            <person name="Chaidir N."/>
            <person name="Claudel C."/>
            <person name="Donnadieu C."/>
            <person name="Faraut T."/>
            <person name="Fievet G."/>
            <person name="Helmstetter N."/>
            <person name="King M."/>
            <person name="Knapp S.J."/>
            <person name="Lai Z."/>
            <person name="Le Paslier M.C."/>
            <person name="Lippi Y."/>
            <person name="Lorenzon L."/>
            <person name="Mandel J.R."/>
            <person name="Marage G."/>
            <person name="Marchand G."/>
            <person name="Marquand E."/>
            <person name="Bret-Mestries E."/>
            <person name="Morien E."/>
            <person name="Nambeesan S."/>
            <person name="Nguyen T."/>
            <person name="Pegot-Espagnet P."/>
            <person name="Pouilly N."/>
            <person name="Raftis F."/>
            <person name="Sallet E."/>
            <person name="Schiex T."/>
            <person name="Thomas J."/>
            <person name="Vandecasteele C."/>
            <person name="Vares D."/>
            <person name="Vear F."/>
            <person name="Vautrin S."/>
            <person name="Crespi M."/>
            <person name="Mangin B."/>
            <person name="Burke J.M."/>
            <person name="Salse J."/>
            <person name="Munos S."/>
            <person name="Vincourt P."/>
            <person name="Rieseberg L.H."/>
            <person name="Langlade N.B."/>
        </authorList>
    </citation>
    <scope>NUCLEOTIDE SEQUENCE</scope>
    <source>
        <tissue evidence="2">Leaves</tissue>
    </source>
</reference>
<comment type="caution">
    <text evidence="2">The sequence shown here is derived from an EMBL/GenBank/DDBJ whole genome shotgun (WGS) entry which is preliminary data.</text>
</comment>
<dbReference type="EMBL" id="MNCJ02000330">
    <property type="protein sequence ID" value="KAF5765955.1"/>
    <property type="molecule type" value="Genomic_DNA"/>
</dbReference>
<dbReference type="AlphaFoldDB" id="A0A9K3H3J2"/>
<evidence type="ECO:0000313" key="2">
    <source>
        <dbReference type="EMBL" id="KAF5765955.1"/>
    </source>
</evidence>
<dbReference type="Proteomes" id="UP000215914">
    <property type="component" value="Unassembled WGS sequence"/>
</dbReference>
<gene>
    <name evidence="2" type="ORF">HanXRQr2_Chr15g0709661</name>
</gene>
<evidence type="ECO:0000313" key="3">
    <source>
        <dbReference type="Proteomes" id="UP000215914"/>
    </source>
</evidence>
<feature type="compositionally biased region" description="Pro residues" evidence="1">
    <location>
        <begin position="322"/>
        <end position="331"/>
    </location>
</feature>
<evidence type="ECO:0000256" key="1">
    <source>
        <dbReference type="SAM" id="MobiDB-lite"/>
    </source>
</evidence>
<protein>
    <submittedName>
        <fullName evidence="2">Uncharacterized protein</fullName>
    </submittedName>
</protein>
<dbReference type="Gramene" id="mRNA:HanXRQr2_Chr15g0709661">
    <property type="protein sequence ID" value="CDS:HanXRQr2_Chr15g0709661.1"/>
    <property type="gene ID" value="HanXRQr2_Chr15g0709661"/>
</dbReference>
<keyword evidence="3" id="KW-1185">Reference proteome</keyword>
<reference evidence="2" key="2">
    <citation type="submission" date="2020-06" db="EMBL/GenBank/DDBJ databases">
        <title>Helianthus annuus Genome sequencing and assembly Release 2.</title>
        <authorList>
            <person name="Gouzy J."/>
            <person name="Langlade N."/>
            <person name="Munos S."/>
        </authorList>
    </citation>
    <scope>NUCLEOTIDE SEQUENCE</scope>
    <source>
        <tissue evidence="2">Leaves</tissue>
    </source>
</reference>
<feature type="region of interest" description="Disordered" evidence="1">
    <location>
        <begin position="420"/>
        <end position="447"/>
    </location>
</feature>
<sequence>MDHPFLQFDPNDEREALRIPRRDALWRRRGQFGVPRRLDWDVMRELNQYDRLENMLTIPLARLLAIDRPIYLKLTIEFFSTYAYEKLLAYRRPKFRYKEWITFRLGGRWHSWSVGRLGRRLGIYTTADMDSEFFTEQFTFPSDEARAAFWAENAIGDPYDPRISKASRLKDPLHRVMHHIFSHTICGRMDSLGNCPTPDLIFLYALVEGVHINLAARMAEYFVKSSGRTPNSQIHGGQYVTEIAYNLGLMIDEVLESLTMVTEGVYVDIRSLKAMGVIVEADHRDRLKGLNNEVWDPLPPAEEENEDEEMHDQEHQEQHQPQTPPHQPPHSPQHHGYHHQEWPEGIPSYPEFYQQFQQMQVRQEQHRVYIDQIRTSQDQIRATQDQIRANQDSLYQGVQAGFSYLFGEMHHAYPDYFQHPPQFPPWNPPGYGDAGPSYTRDDAGDDE</sequence>
<feature type="region of interest" description="Disordered" evidence="1">
    <location>
        <begin position="291"/>
        <end position="344"/>
    </location>
</feature>
<name>A0A9K3H3J2_HELAN</name>
<accession>A0A9K3H3J2</accession>
<organism evidence="2 3">
    <name type="scientific">Helianthus annuus</name>
    <name type="common">Common sunflower</name>
    <dbReference type="NCBI Taxonomy" id="4232"/>
    <lineage>
        <taxon>Eukaryota</taxon>
        <taxon>Viridiplantae</taxon>
        <taxon>Streptophyta</taxon>
        <taxon>Embryophyta</taxon>
        <taxon>Tracheophyta</taxon>
        <taxon>Spermatophyta</taxon>
        <taxon>Magnoliopsida</taxon>
        <taxon>eudicotyledons</taxon>
        <taxon>Gunneridae</taxon>
        <taxon>Pentapetalae</taxon>
        <taxon>asterids</taxon>
        <taxon>campanulids</taxon>
        <taxon>Asterales</taxon>
        <taxon>Asteraceae</taxon>
        <taxon>Asteroideae</taxon>
        <taxon>Heliantheae alliance</taxon>
        <taxon>Heliantheae</taxon>
        <taxon>Helianthus</taxon>
    </lineage>
</organism>
<feature type="compositionally biased region" description="Acidic residues" evidence="1">
    <location>
        <begin position="301"/>
        <end position="311"/>
    </location>
</feature>